<dbReference type="EMBL" id="JXTC01000063">
    <property type="protein sequence ID" value="PON92673.1"/>
    <property type="molecule type" value="Genomic_DNA"/>
</dbReference>
<evidence type="ECO:0000313" key="2">
    <source>
        <dbReference type="Proteomes" id="UP000237000"/>
    </source>
</evidence>
<name>A0A2P5F4E4_TREOI</name>
<reference evidence="2" key="1">
    <citation type="submission" date="2016-06" db="EMBL/GenBank/DDBJ databases">
        <title>Parallel loss of symbiosis genes in relatives of nitrogen-fixing non-legume Parasponia.</title>
        <authorList>
            <person name="Van Velzen R."/>
            <person name="Holmer R."/>
            <person name="Bu F."/>
            <person name="Rutten L."/>
            <person name="Van Zeijl A."/>
            <person name="Liu W."/>
            <person name="Santuari L."/>
            <person name="Cao Q."/>
            <person name="Sharma T."/>
            <person name="Shen D."/>
            <person name="Roswanjaya Y."/>
            <person name="Wardhani T."/>
            <person name="Kalhor M.S."/>
            <person name="Jansen J."/>
            <person name="Van den Hoogen J."/>
            <person name="Gungor B."/>
            <person name="Hartog M."/>
            <person name="Hontelez J."/>
            <person name="Verver J."/>
            <person name="Yang W.-C."/>
            <person name="Schijlen E."/>
            <person name="Repin R."/>
            <person name="Schilthuizen M."/>
            <person name="Schranz E."/>
            <person name="Heidstra R."/>
            <person name="Miyata K."/>
            <person name="Fedorova E."/>
            <person name="Kohlen W."/>
            <person name="Bisseling T."/>
            <person name="Smit S."/>
            <person name="Geurts R."/>
        </authorList>
    </citation>
    <scope>NUCLEOTIDE SEQUENCE [LARGE SCALE GENOMIC DNA]</scope>
    <source>
        <strain evidence="2">cv. RG33-2</strain>
    </source>
</reference>
<protein>
    <submittedName>
        <fullName evidence="1">Uncharacterized protein</fullName>
    </submittedName>
</protein>
<accession>A0A2P5F4E4</accession>
<sequence>MPLEATSIHQVQKYPMAHPASSSFYDQKKTSLQNFLIIESSIYMMSMISYLSTKSTVAFSMNHELLTIINLKVMFQVPASKFYRRKRCNFPLNVISATPLIQPIYSILFLP</sequence>
<keyword evidence="2" id="KW-1185">Reference proteome</keyword>
<comment type="caution">
    <text evidence="1">The sequence shown here is derived from an EMBL/GenBank/DDBJ whole genome shotgun (WGS) entry which is preliminary data.</text>
</comment>
<organism evidence="1 2">
    <name type="scientific">Trema orientale</name>
    <name type="common">Charcoal tree</name>
    <name type="synonym">Celtis orientalis</name>
    <dbReference type="NCBI Taxonomy" id="63057"/>
    <lineage>
        <taxon>Eukaryota</taxon>
        <taxon>Viridiplantae</taxon>
        <taxon>Streptophyta</taxon>
        <taxon>Embryophyta</taxon>
        <taxon>Tracheophyta</taxon>
        <taxon>Spermatophyta</taxon>
        <taxon>Magnoliopsida</taxon>
        <taxon>eudicotyledons</taxon>
        <taxon>Gunneridae</taxon>
        <taxon>Pentapetalae</taxon>
        <taxon>rosids</taxon>
        <taxon>fabids</taxon>
        <taxon>Rosales</taxon>
        <taxon>Cannabaceae</taxon>
        <taxon>Trema</taxon>
    </lineage>
</organism>
<dbReference type="Proteomes" id="UP000237000">
    <property type="component" value="Unassembled WGS sequence"/>
</dbReference>
<dbReference type="InParanoid" id="A0A2P5F4E4"/>
<proteinExistence type="predicted"/>
<dbReference type="OrthoDB" id="10510268at2759"/>
<gene>
    <name evidence="1" type="ORF">TorRG33x02_115330</name>
</gene>
<evidence type="ECO:0000313" key="1">
    <source>
        <dbReference type="EMBL" id="PON92673.1"/>
    </source>
</evidence>
<dbReference type="AlphaFoldDB" id="A0A2P5F4E4"/>